<evidence type="ECO:0000256" key="3">
    <source>
        <dbReference type="SAM" id="Coils"/>
    </source>
</evidence>
<gene>
    <name evidence="5" type="ORF">HDK90DRAFT_351172</name>
</gene>
<dbReference type="SUPFAM" id="SSF143113">
    <property type="entry name" value="NAP-like"/>
    <property type="match status" value="1"/>
</dbReference>
<dbReference type="InterPro" id="IPR037231">
    <property type="entry name" value="NAP-like_sf"/>
</dbReference>
<feature type="coiled-coil region" evidence="3">
    <location>
        <begin position="9"/>
        <end position="36"/>
    </location>
</feature>
<keyword evidence="3" id="KW-0175">Coiled coil</keyword>
<organism evidence="5 6">
    <name type="scientific">Phyllosticta capitalensis</name>
    <dbReference type="NCBI Taxonomy" id="121624"/>
    <lineage>
        <taxon>Eukaryota</taxon>
        <taxon>Fungi</taxon>
        <taxon>Dikarya</taxon>
        <taxon>Ascomycota</taxon>
        <taxon>Pezizomycotina</taxon>
        <taxon>Dothideomycetes</taxon>
        <taxon>Dothideomycetes incertae sedis</taxon>
        <taxon>Botryosphaeriales</taxon>
        <taxon>Phyllostictaceae</taxon>
        <taxon>Phyllosticta</taxon>
    </lineage>
</organism>
<dbReference type="Gene3D" id="3.30.1120.90">
    <property type="entry name" value="Nucleosome assembly protein"/>
    <property type="match status" value="1"/>
</dbReference>
<feature type="region of interest" description="Disordered" evidence="4">
    <location>
        <begin position="231"/>
        <end position="272"/>
    </location>
</feature>
<comment type="similarity">
    <text evidence="1 2">Belongs to the nucleosome assembly protein (NAP) family.</text>
</comment>
<evidence type="ECO:0000313" key="6">
    <source>
        <dbReference type="Proteomes" id="UP001492380"/>
    </source>
</evidence>
<sequence length="357" mass="40347">MHDAPAPVSDITYEDLAQLEQEFDDAELQTLREQHKIYAPLYKKRQEVVAKIPNFWALVLEQAPTEFENYVTPSDSQVFAEALKSIEVERFEINEPNGSPRSVVIRFRFDPNNEFFEDEVLEKRFWHRRALDGWSGIVSEPVKIHWKKGKDLTQGLTDAAVDLFAARKKQDAAAQNGSSNGSSKASKASKITKLPEYKAILNKIDTNTEASLSFFTWFGFISSHGYVTAEESAEASKKEAEKREKRAKGEKVEEEEEAEIDDDDDFFDESEICPNGEDVAEIIVNELWPQAIKYFTAAQEADDDDLSELSDAELDDDDDDDLDEPVDIRSLVRGKGKKEQNGNNGSSASPPPKKRRT</sequence>
<evidence type="ECO:0000256" key="1">
    <source>
        <dbReference type="ARBA" id="ARBA00009947"/>
    </source>
</evidence>
<feature type="region of interest" description="Disordered" evidence="4">
    <location>
        <begin position="298"/>
        <end position="357"/>
    </location>
</feature>
<reference evidence="5 6" key="1">
    <citation type="submission" date="2024-04" db="EMBL/GenBank/DDBJ databases">
        <title>Phyllosticta paracitricarpa is synonymous to the EU quarantine fungus P. citricarpa based on phylogenomic analyses.</title>
        <authorList>
            <consortium name="Lawrence Berkeley National Laboratory"/>
            <person name="Van Ingen-Buijs V.A."/>
            <person name="Van Westerhoven A.C."/>
            <person name="Haridas S."/>
            <person name="Skiadas P."/>
            <person name="Martin F."/>
            <person name="Groenewald J.Z."/>
            <person name="Crous P.W."/>
            <person name="Seidl M.F."/>
        </authorList>
    </citation>
    <scope>NUCLEOTIDE SEQUENCE [LARGE SCALE GENOMIC DNA]</scope>
    <source>
        <strain evidence="5 6">CBS 123374</strain>
    </source>
</reference>
<accession>A0ABR1YHK1</accession>
<feature type="compositionally biased region" description="Acidic residues" evidence="4">
    <location>
        <begin position="300"/>
        <end position="325"/>
    </location>
</feature>
<name>A0ABR1YHK1_9PEZI</name>
<dbReference type="EMBL" id="JBBWRZ010000009">
    <property type="protein sequence ID" value="KAK8229249.1"/>
    <property type="molecule type" value="Genomic_DNA"/>
</dbReference>
<evidence type="ECO:0000256" key="4">
    <source>
        <dbReference type="SAM" id="MobiDB-lite"/>
    </source>
</evidence>
<keyword evidence="6" id="KW-1185">Reference proteome</keyword>
<evidence type="ECO:0000313" key="5">
    <source>
        <dbReference type="EMBL" id="KAK8229249.1"/>
    </source>
</evidence>
<comment type="caution">
    <text evidence="5">The sequence shown here is derived from an EMBL/GenBank/DDBJ whole genome shotgun (WGS) entry which is preliminary data.</text>
</comment>
<dbReference type="InterPro" id="IPR002164">
    <property type="entry name" value="NAP_family"/>
</dbReference>
<dbReference type="Proteomes" id="UP001492380">
    <property type="component" value="Unassembled WGS sequence"/>
</dbReference>
<evidence type="ECO:0008006" key="7">
    <source>
        <dbReference type="Google" id="ProtNLM"/>
    </source>
</evidence>
<feature type="compositionally biased region" description="Basic and acidic residues" evidence="4">
    <location>
        <begin position="234"/>
        <end position="251"/>
    </location>
</feature>
<proteinExistence type="inferred from homology"/>
<dbReference type="Pfam" id="PF00956">
    <property type="entry name" value="NAP"/>
    <property type="match status" value="1"/>
</dbReference>
<feature type="compositionally biased region" description="Acidic residues" evidence="4">
    <location>
        <begin position="252"/>
        <end position="271"/>
    </location>
</feature>
<dbReference type="PANTHER" id="PTHR11875">
    <property type="entry name" value="TESTIS-SPECIFIC Y-ENCODED PROTEIN"/>
    <property type="match status" value="1"/>
</dbReference>
<evidence type="ECO:0000256" key="2">
    <source>
        <dbReference type="RuleBase" id="RU003876"/>
    </source>
</evidence>
<protein>
    <recommendedName>
        <fullName evidence="7">Nap family protein</fullName>
    </recommendedName>
</protein>